<proteinExistence type="inferred from homology"/>
<sequence>MGSGAAGVGAGGGPSPSGQLPPAGDTSVDSSGLEAYKAKALYSCECLSLWLRPSTFSGLNKIDFFPLDEASEDDPNEISFAKGELLEIIDKNGKWWQARKADGTIGIAPSNYLQLM</sequence>
<dbReference type="CDD" id="cd11855">
    <property type="entry name" value="SH3_Sho1p"/>
    <property type="match status" value="1"/>
</dbReference>
<evidence type="ECO:0000256" key="1">
    <source>
        <dbReference type="ARBA" id="ARBA00004651"/>
    </source>
</evidence>
<evidence type="ECO:0000256" key="9">
    <source>
        <dbReference type="PROSITE-ProRule" id="PRU00192"/>
    </source>
</evidence>
<accession>A0AAW0G2Y7</accession>
<keyword evidence="5" id="KW-0812">Transmembrane</keyword>
<evidence type="ECO:0000256" key="5">
    <source>
        <dbReference type="ARBA" id="ARBA00022692"/>
    </source>
</evidence>
<dbReference type="Proteomes" id="UP001385951">
    <property type="component" value="Unassembled WGS sequence"/>
</dbReference>
<reference evidence="12 13" key="1">
    <citation type="submission" date="2022-09" db="EMBL/GenBank/DDBJ databases">
        <authorList>
            <person name="Palmer J.M."/>
        </authorList>
    </citation>
    <scope>NUCLEOTIDE SEQUENCE [LARGE SCALE GENOMIC DNA]</scope>
    <source>
        <strain evidence="12 13">DSM 7382</strain>
    </source>
</reference>
<dbReference type="InterPro" id="IPR036028">
    <property type="entry name" value="SH3-like_dom_sf"/>
</dbReference>
<dbReference type="Gene3D" id="2.30.30.40">
    <property type="entry name" value="SH3 Domains"/>
    <property type="match status" value="1"/>
</dbReference>
<dbReference type="InterPro" id="IPR001452">
    <property type="entry name" value="SH3_domain"/>
</dbReference>
<keyword evidence="4" id="KW-1003">Cell membrane</keyword>
<dbReference type="Pfam" id="PF00018">
    <property type="entry name" value="SH3_1"/>
    <property type="match status" value="1"/>
</dbReference>
<organism evidence="12 13">
    <name type="scientific">Cerrena zonata</name>
    <dbReference type="NCBI Taxonomy" id="2478898"/>
    <lineage>
        <taxon>Eukaryota</taxon>
        <taxon>Fungi</taxon>
        <taxon>Dikarya</taxon>
        <taxon>Basidiomycota</taxon>
        <taxon>Agaricomycotina</taxon>
        <taxon>Agaricomycetes</taxon>
        <taxon>Polyporales</taxon>
        <taxon>Cerrenaceae</taxon>
        <taxon>Cerrena</taxon>
    </lineage>
</organism>
<dbReference type="AlphaFoldDB" id="A0AAW0G2Y7"/>
<keyword evidence="13" id="KW-1185">Reference proteome</keyword>
<feature type="domain" description="SH3" evidence="11">
    <location>
        <begin position="33"/>
        <end position="116"/>
    </location>
</feature>
<keyword evidence="7" id="KW-0346">Stress response</keyword>
<dbReference type="PRINTS" id="PR00452">
    <property type="entry name" value="SH3DOMAIN"/>
</dbReference>
<evidence type="ECO:0000256" key="3">
    <source>
        <dbReference type="ARBA" id="ARBA00022443"/>
    </source>
</evidence>
<dbReference type="InterPro" id="IPR035522">
    <property type="entry name" value="Sho1_SH3"/>
</dbReference>
<evidence type="ECO:0000256" key="2">
    <source>
        <dbReference type="ARBA" id="ARBA00009739"/>
    </source>
</evidence>
<dbReference type="GO" id="GO:0005886">
    <property type="term" value="C:plasma membrane"/>
    <property type="evidence" value="ECO:0007669"/>
    <property type="project" value="UniProtKB-SubCell"/>
</dbReference>
<keyword evidence="3 9" id="KW-0728">SH3 domain</keyword>
<evidence type="ECO:0000256" key="10">
    <source>
        <dbReference type="SAM" id="MobiDB-lite"/>
    </source>
</evidence>
<evidence type="ECO:0000256" key="8">
    <source>
        <dbReference type="ARBA" id="ARBA00023136"/>
    </source>
</evidence>
<evidence type="ECO:0000259" key="11">
    <source>
        <dbReference type="PROSITE" id="PS50002"/>
    </source>
</evidence>
<dbReference type="SUPFAM" id="SSF50044">
    <property type="entry name" value="SH3-domain"/>
    <property type="match status" value="1"/>
</dbReference>
<evidence type="ECO:0000256" key="6">
    <source>
        <dbReference type="ARBA" id="ARBA00022989"/>
    </source>
</evidence>
<evidence type="ECO:0000256" key="4">
    <source>
        <dbReference type="ARBA" id="ARBA00022475"/>
    </source>
</evidence>
<keyword evidence="8" id="KW-0472">Membrane</keyword>
<comment type="caution">
    <text evidence="12">The sequence shown here is derived from an EMBL/GenBank/DDBJ whole genome shotgun (WGS) entry which is preliminary data.</text>
</comment>
<gene>
    <name evidence="12" type="ORF">QCA50_010337</name>
</gene>
<comment type="subcellular location">
    <subcellularLocation>
        <location evidence="1">Cell membrane</location>
        <topology evidence="1">Multi-pass membrane protein</topology>
    </subcellularLocation>
</comment>
<dbReference type="SMART" id="SM00326">
    <property type="entry name" value="SH3"/>
    <property type="match status" value="1"/>
</dbReference>
<keyword evidence="6" id="KW-1133">Transmembrane helix</keyword>
<feature type="region of interest" description="Disordered" evidence="10">
    <location>
        <begin position="1"/>
        <end position="30"/>
    </location>
</feature>
<comment type="similarity">
    <text evidence="2">Belongs to the SHO1 family.</text>
</comment>
<name>A0AAW0G2Y7_9APHY</name>
<dbReference type="EMBL" id="JASBNA010000016">
    <property type="protein sequence ID" value="KAK7686737.1"/>
    <property type="molecule type" value="Genomic_DNA"/>
</dbReference>
<protein>
    <recommendedName>
        <fullName evidence="11">SH3 domain-containing protein</fullName>
    </recommendedName>
</protein>
<dbReference type="PROSITE" id="PS50002">
    <property type="entry name" value="SH3"/>
    <property type="match status" value="1"/>
</dbReference>
<evidence type="ECO:0000256" key="7">
    <source>
        <dbReference type="ARBA" id="ARBA00023016"/>
    </source>
</evidence>
<feature type="compositionally biased region" description="Gly residues" evidence="10">
    <location>
        <begin position="1"/>
        <end position="15"/>
    </location>
</feature>
<evidence type="ECO:0000313" key="12">
    <source>
        <dbReference type="EMBL" id="KAK7686737.1"/>
    </source>
</evidence>
<evidence type="ECO:0000313" key="13">
    <source>
        <dbReference type="Proteomes" id="UP001385951"/>
    </source>
</evidence>